<keyword evidence="3" id="KW-0597">Phosphoprotein</keyword>
<keyword evidence="9" id="KW-0812">Transmembrane</keyword>
<dbReference type="CDD" id="cd16917">
    <property type="entry name" value="HATPase_UhpB-NarQ-NarX-like"/>
    <property type="match status" value="1"/>
</dbReference>
<dbReference type="InterPro" id="IPR036890">
    <property type="entry name" value="HATPase_C_sf"/>
</dbReference>
<dbReference type="InterPro" id="IPR011712">
    <property type="entry name" value="Sig_transdc_His_kin_sub3_dim/P"/>
</dbReference>
<evidence type="ECO:0000256" key="7">
    <source>
        <dbReference type="ARBA" id="ARBA00022840"/>
    </source>
</evidence>
<comment type="catalytic activity">
    <reaction evidence="1">
        <text>ATP + protein L-histidine = ADP + protein N-phospho-L-histidine.</text>
        <dbReference type="EC" id="2.7.13.3"/>
    </reaction>
</comment>
<evidence type="ECO:0000256" key="4">
    <source>
        <dbReference type="ARBA" id="ARBA00022679"/>
    </source>
</evidence>
<dbReference type="Gene3D" id="3.30.565.10">
    <property type="entry name" value="Histidine kinase-like ATPase, C-terminal domain"/>
    <property type="match status" value="1"/>
</dbReference>
<dbReference type="Proteomes" id="UP001551176">
    <property type="component" value="Unassembled WGS sequence"/>
</dbReference>
<keyword evidence="9" id="KW-1133">Transmembrane helix</keyword>
<keyword evidence="4" id="KW-0808">Transferase</keyword>
<dbReference type="EC" id="2.7.13.3" evidence="2"/>
<feature type="transmembrane region" description="Helical" evidence="9">
    <location>
        <begin position="134"/>
        <end position="155"/>
    </location>
</feature>
<gene>
    <name evidence="11" type="ORF">ABZ921_35785</name>
</gene>
<evidence type="ECO:0000259" key="10">
    <source>
        <dbReference type="Pfam" id="PF07730"/>
    </source>
</evidence>
<evidence type="ECO:0000256" key="6">
    <source>
        <dbReference type="ARBA" id="ARBA00022777"/>
    </source>
</evidence>
<protein>
    <recommendedName>
        <fullName evidence="2">histidine kinase</fullName>
        <ecNumber evidence="2">2.7.13.3</ecNumber>
    </recommendedName>
</protein>
<dbReference type="PANTHER" id="PTHR24421">
    <property type="entry name" value="NITRATE/NITRITE SENSOR PROTEIN NARX-RELATED"/>
    <property type="match status" value="1"/>
</dbReference>
<keyword evidence="6 11" id="KW-0418">Kinase</keyword>
<feature type="transmembrane region" description="Helical" evidence="9">
    <location>
        <begin position="101"/>
        <end position="122"/>
    </location>
</feature>
<evidence type="ECO:0000256" key="5">
    <source>
        <dbReference type="ARBA" id="ARBA00022741"/>
    </source>
</evidence>
<dbReference type="EMBL" id="JBEYXV010000023">
    <property type="protein sequence ID" value="MEU6826002.1"/>
    <property type="molecule type" value="Genomic_DNA"/>
</dbReference>
<feature type="domain" description="Signal transduction histidine kinase subgroup 3 dimerisation and phosphoacceptor" evidence="10">
    <location>
        <begin position="187"/>
        <end position="250"/>
    </location>
</feature>
<accession>A0ABV3BYC3</accession>
<evidence type="ECO:0000313" key="11">
    <source>
        <dbReference type="EMBL" id="MEU6826002.1"/>
    </source>
</evidence>
<dbReference type="Gene3D" id="1.20.5.1930">
    <property type="match status" value="1"/>
</dbReference>
<organism evidence="11 12">
    <name type="scientific">Streptomyces atriruber</name>
    <dbReference type="NCBI Taxonomy" id="545121"/>
    <lineage>
        <taxon>Bacteria</taxon>
        <taxon>Bacillati</taxon>
        <taxon>Actinomycetota</taxon>
        <taxon>Actinomycetes</taxon>
        <taxon>Kitasatosporales</taxon>
        <taxon>Streptomycetaceae</taxon>
        <taxon>Streptomyces</taxon>
    </lineage>
</organism>
<evidence type="ECO:0000256" key="1">
    <source>
        <dbReference type="ARBA" id="ARBA00000085"/>
    </source>
</evidence>
<dbReference type="PANTHER" id="PTHR24421:SF10">
    <property type="entry name" value="NITRATE_NITRITE SENSOR PROTEIN NARQ"/>
    <property type="match status" value="1"/>
</dbReference>
<evidence type="ECO:0000256" key="3">
    <source>
        <dbReference type="ARBA" id="ARBA00022553"/>
    </source>
</evidence>
<dbReference type="InterPro" id="IPR050482">
    <property type="entry name" value="Sensor_HK_TwoCompSys"/>
</dbReference>
<dbReference type="RefSeq" id="WP_359356871.1">
    <property type="nucleotide sequence ID" value="NZ_JBEYXV010000023.1"/>
</dbReference>
<evidence type="ECO:0000256" key="8">
    <source>
        <dbReference type="ARBA" id="ARBA00023012"/>
    </source>
</evidence>
<dbReference type="Pfam" id="PF07730">
    <property type="entry name" value="HisKA_3"/>
    <property type="match status" value="1"/>
</dbReference>
<dbReference type="SUPFAM" id="SSF55874">
    <property type="entry name" value="ATPase domain of HSP90 chaperone/DNA topoisomerase II/histidine kinase"/>
    <property type="match status" value="1"/>
</dbReference>
<evidence type="ECO:0000256" key="9">
    <source>
        <dbReference type="SAM" id="Phobius"/>
    </source>
</evidence>
<keyword evidence="7" id="KW-0067">ATP-binding</keyword>
<proteinExistence type="predicted"/>
<comment type="caution">
    <text evidence="11">The sequence shown here is derived from an EMBL/GenBank/DDBJ whole genome shotgun (WGS) entry which is preliminary data.</text>
</comment>
<dbReference type="GO" id="GO:0016301">
    <property type="term" value="F:kinase activity"/>
    <property type="evidence" value="ECO:0007669"/>
    <property type="project" value="UniProtKB-KW"/>
</dbReference>
<reference evidence="11 12" key="1">
    <citation type="submission" date="2024-06" db="EMBL/GenBank/DDBJ databases">
        <title>The Natural Products Discovery Center: Release of the First 8490 Sequenced Strains for Exploring Actinobacteria Biosynthetic Diversity.</title>
        <authorList>
            <person name="Kalkreuter E."/>
            <person name="Kautsar S.A."/>
            <person name="Yang D."/>
            <person name="Bader C.D."/>
            <person name="Teijaro C.N."/>
            <person name="Fluegel L."/>
            <person name="Davis C.M."/>
            <person name="Simpson J.R."/>
            <person name="Lauterbach L."/>
            <person name="Steele A.D."/>
            <person name="Gui C."/>
            <person name="Meng S."/>
            <person name="Li G."/>
            <person name="Viehrig K."/>
            <person name="Ye F."/>
            <person name="Su P."/>
            <person name="Kiefer A.F."/>
            <person name="Nichols A."/>
            <person name="Cepeda A.J."/>
            <person name="Yan W."/>
            <person name="Fan B."/>
            <person name="Jiang Y."/>
            <person name="Adhikari A."/>
            <person name="Zheng C.-J."/>
            <person name="Schuster L."/>
            <person name="Cowan T.M."/>
            <person name="Smanski M.J."/>
            <person name="Chevrette M.G."/>
            <person name="De Carvalho L.P.S."/>
            <person name="Shen B."/>
        </authorList>
    </citation>
    <scope>NUCLEOTIDE SEQUENCE [LARGE SCALE GENOMIC DNA]</scope>
    <source>
        <strain evidence="11 12">NPDC046838</strain>
    </source>
</reference>
<evidence type="ECO:0000256" key="2">
    <source>
        <dbReference type="ARBA" id="ARBA00012438"/>
    </source>
</evidence>
<sequence length="388" mass="41361">MRAAPTRAVTPAASRRSRLLLLLSTATAYAQAWLFLGHTPSGPYAAPLTYLLLIALFFRHRAPFAVLLVTLPLCWLQGPALGTLIALHTVALRRESVRRRVTAAALVLLVTVACYLRIAGWGGDDGLPFGWPQILMICLGAGLQVGLPMTIGTLVRARADLADRLAELTLAREREHALLVERALSAERARLAREMHDVVAHQVSLINVQAGALQVTTADPRARELASCVRRLSAQALDELRRTVGVLRASGATADTLAPQPLLRDLPALLAAGGADAEADIRVPLAGPWPEAVQRAAYRTVQEGLTNARKHAPGARVAVRLHEADQHLHIEVRSGRPDPAAPPSDLASGGFGLIGLRERAQLLNGTLASGPDGDGGFLLHAAFPTRVT</sequence>
<keyword evidence="12" id="KW-1185">Reference proteome</keyword>
<name>A0ABV3BYC3_9ACTN</name>
<evidence type="ECO:0000313" key="12">
    <source>
        <dbReference type="Proteomes" id="UP001551176"/>
    </source>
</evidence>
<keyword evidence="5" id="KW-0547">Nucleotide-binding</keyword>
<keyword evidence="8" id="KW-0902">Two-component regulatory system</keyword>
<keyword evidence="9" id="KW-0472">Membrane</keyword>